<sequence>MLLTWIIYRLCSLHNNDFIFSCEQKTALLSLHIINAVVVSGKPVFYLMDKKYYILSFILSGA</sequence>
<dbReference type="Proteomes" id="UP000839526">
    <property type="component" value="Unassembled WGS sequence"/>
</dbReference>
<dbReference type="AlphaFoldDB" id="A0A403T4X5"/>
<dbReference type="EMBL" id="RWAH01000024">
    <property type="protein sequence ID" value="MMS78795.1"/>
    <property type="molecule type" value="Genomic_DNA"/>
</dbReference>
<proteinExistence type="predicted"/>
<evidence type="ECO:0000313" key="1">
    <source>
        <dbReference type="EMBL" id="MMS78795.1"/>
    </source>
</evidence>
<accession>A0A403T4X5</accession>
<reference evidence="1" key="1">
    <citation type="submission" date="2018-10" db="EMBL/GenBank/DDBJ databases">
        <authorList>
            <consortium name="PulseNet: The National Subtyping Network for Foodborne Disease Surveillance"/>
            <person name="Tarr C.L."/>
            <person name="Trees E."/>
            <person name="Katz L.S."/>
            <person name="Carleton-Romer H.A."/>
            <person name="Stroika S."/>
            <person name="Kucerova Z."/>
            <person name="Roache K.F."/>
            <person name="Sabol A.L."/>
            <person name="Besser J."/>
            <person name="Gerner-Smidt P."/>
        </authorList>
    </citation>
    <scope>NUCLEOTIDE SEQUENCE [LARGE SCALE GENOMIC DNA]</scope>
    <source>
        <strain evidence="1">PNUSAS052121</strain>
    </source>
</reference>
<organism evidence="1">
    <name type="scientific">Salmonella enterica</name>
    <name type="common">Salmonella choleraesuis</name>
    <dbReference type="NCBI Taxonomy" id="28901"/>
    <lineage>
        <taxon>Bacteria</taxon>
        <taxon>Pseudomonadati</taxon>
        <taxon>Pseudomonadota</taxon>
        <taxon>Gammaproteobacteria</taxon>
        <taxon>Enterobacterales</taxon>
        <taxon>Enterobacteriaceae</taxon>
        <taxon>Salmonella</taxon>
    </lineage>
</organism>
<gene>
    <name evidence="1" type="ORF">D9O31_20245</name>
</gene>
<name>A0A403T4X5_SALER</name>
<comment type="caution">
    <text evidence="1">The sequence shown here is derived from an EMBL/GenBank/DDBJ whole genome shotgun (WGS) entry which is preliminary data.</text>
</comment>
<protein>
    <submittedName>
        <fullName evidence="1">Uncharacterized protein</fullName>
    </submittedName>
</protein>